<dbReference type="EMBL" id="PKPP01002770">
    <property type="protein sequence ID" value="PWA73222.1"/>
    <property type="molecule type" value="Genomic_DNA"/>
</dbReference>
<organism evidence="1 2">
    <name type="scientific">Artemisia annua</name>
    <name type="common">Sweet wormwood</name>
    <dbReference type="NCBI Taxonomy" id="35608"/>
    <lineage>
        <taxon>Eukaryota</taxon>
        <taxon>Viridiplantae</taxon>
        <taxon>Streptophyta</taxon>
        <taxon>Embryophyta</taxon>
        <taxon>Tracheophyta</taxon>
        <taxon>Spermatophyta</taxon>
        <taxon>Magnoliopsida</taxon>
        <taxon>eudicotyledons</taxon>
        <taxon>Gunneridae</taxon>
        <taxon>Pentapetalae</taxon>
        <taxon>asterids</taxon>
        <taxon>campanulids</taxon>
        <taxon>Asterales</taxon>
        <taxon>Asteraceae</taxon>
        <taxon>Asteroideae</taxon>
        <taxon>Anthemideae</taxon>
        <taxon>Artemisiinae</taxon>
        <taxon>Artemisia</taxon>
    </lineage>
</organism>
<evidence type="ECO:0000313" key="2">
    <source>
        <dbReference type="Proteomes" id="UP000245207"/>
    </source>
</evidence>
<comment type="caution">
    <text evidence="1">The sequence shown here is derived from an EMBL/GenBank/DDBJ whole genome shotgun (WGS) entry which is preliminary data.</text>
</comment>
<dbReference type="PANTHER" id="PTHR46250">
    <property type="entry name" value="MYB/SANT-LIKE DNA-BINDING DOMAIN PROTEIN-RELATED"/>
    <property type="match status" value="1"/>
</dbReference>
<dbReference type="AlphaFoldDB" id="A0A2U1NI72"/>
<dbReference type="PANTHER" id="PTHR46250:SF15">
    <property type="entry name" value="OS01G0523800 PROTEIN"/>
    <property type="match status" value="1"/>
</dbReference>
<keyword evidence="2" id="KW-1185">Reference proteome</keyword>
<gene>
    <name evidence="1" type="ORF">CTI12_AA264510</name>
</gene>
<name>A0A2U1NI72_ARTAN</name>
<accession>A0A2U1NI72</accession>
<proteinExistence type="predicted"/>
<evidence type="ECO:0000313" key="1">
    <source>
        <dbReference type="EMBL" id="PWA73222.1"/>
    </source>
</evidence>
<reference evidence="1 2" key="1">
    <citation type="journal article" date="2018" name="Mol. Plant">
        <title>The genome of Artemisia annua provides insight into the evolution of Asteraceae family and artemisinin biosynthesis.</title>
        <authorList>
            <person name="Shen Q."/>
            <person name="Zhang L."/>
            <person name="Liao Z."/>
            <person name="Wang S."/>
            <person name="Yan T."/>
            <person name="Shi P."/>
            <person name="Liu M."/>
            <person name="Fu X."/>
            <person name="Pan Q."/>
            <person name="Wang Y."/>
            <person name="Lv Z."/>
            <person name="Lu X."/>
            <person name="Zhang F."/>
            <person name="Jiang W."/>
            <person name="Ma Y."/>
            <person name="Chen M."/>
            <person name="Hao X."/>
            <person name="Li L."/>
            <person name="Tang Y."/>
            <person name="Lv G."/>
            <person name="Zhou Y."/>
            <person name="Sun X."/>
            <person name="Brodelius P.E."/>
            <person name="Rose J.K.C."/>
            <person name="Tang K."/>
        </authorList>
    </citation>
    <scope>NUCLEOTIDE SEQUENCE [LARGE SCALE GENOMIC DNA]</scope>
    <source>
        <strain evidence="2">cv. Huhao1</strain>
        <tissue evidence="1">Leaf</tissue>
    </source>
</reference>
<dbReference type="Proteomes" id="UP000245207">
    <property type="component" value="Unassembled WGS sequence"/>
</dbReference>
<sequence length="254" mass="29469">MVLSHYTVEVQRTILVKRPTFWKKVSPHIESKVMWLKTKFHVINDMLKYNKKIACERDWYVKYCENHKEANGLWDFPFPYFNQLELVYGRDRATGTVVEGFKDAIHNMENEQNSESGGDNIGGFHIPLSDDEEFDVQHMSQTTQTTSNFTNEKNIAKKQKAMSNGNKAAKKRKIRYMESQQEGINHPFQMFVQGFNANFGTIANAMTYDNNRRKAKSEQLKDVPKELAKLDIPSGNVLHAAEIFTANKDKLEYF</sequence>
<protein>
    <submittedName>
        <fullName evidence="1">Myb/SANT-like domain-containing protein</fullName>
    </submittedName>
</protein>